<gene>
    <name evidence="3" type="ORF">B0T17DRAFT_501958</name>
</gene>
<organism evidence="3 4">
    <name type="scientific">Bombardia bombarda</name>
    <dbReference type="NCBI Taxonomy" id="252184"/>
    <lineage>
        <taxon>Eukaryota</taxon>
        <taxon>Fungi</taxon>
        <taxon>Dikarya</taxon>
        <taxon>Ascomycota</taxon>
        <taxon>Pezizomycotina</taxon>
        <taxon>Sordariomycetes</taxon>
        <taxon>Sordariomycetidae</taxon>
        <taxon>Sordariales</taxon>
        <taxon>Lasiosphaeriaceae</taxon>
        <taxon>Bombardia</taxon>
    </lineage>
</organism>
<evidence type="ECO:0000313" key="3">
    <source>
        <dbReference type="EMBL" id="KAK0634276.1"/>
    </source>
</evidence>
<keyword evidence="2" id="KW-0732">Signal</keyword>
<feature type="chain" id="PRO_5041263052" evidence="2">
    <location>
        <begin position="17"/>
        <end position="217"/>
    </location>
</feature>
<sequence>MKIFIIFTLLVGIAFALESTGLEGRAAPRRPHKPTYRPKKSGDVGTFRAPNKPAKAPADFKTGLARATVQKSKATLKRVPADLIDPATRRRRDSLQVLRQLRRQVKAADFYECANANPRPSSADCGVIIDQVLDSGDDLLVAANSCLVFSYRTCQGFFCSLCSTLATSTDFIGNQLDTVDILCGSNNQIGTIVGEDAPQWDVGFTYAGASLPTYDVC</sequence>
<feature type="signal peptide" evidence="2">
    <location>
        <begin position="1"/>
        <end position="16"/>
    </location>
</feature>
<reference evidence="3" key="1">
    <citation type="submission" date="2023-06" db="EMBL/GenBank/DDBJ databases">
        <title>Genome-scale phylogeny and comparative genomics of the fungal order Sordariales.</title>
        <authorList>
            <consortium name="Lawrence Berkeley National Laboratory"/>
            <person name="Hensen N."/>
            <person name="Bonometti L."/>
            <person name="Westerberg I."/>
            <person name="Brannstrom I.O."/>
            <person name="Guillou S."/>
            <person name="Cros-Aarteil S."/>
            <person name="Calhoun S."/>
            <person name="Haridas S."/>
            <person name="Kuo A."/>
            <person name="Mondo S."/>
            <person name="Pangilinan J."/>
            <person name="Riley R."/>
            <person name="LaButti K."/>
            <person name="Andreopoulos B."/>
            <person name="Lipzen A."/>
            <person name="Chen C."/>
            <person name="Yanf M."/>
            <person name="Daum C."/>
            <person name="Ng V."/>
            <person name="Clum A."/>
            <person name="Steindorff A."/>
            <person name="Ohm R."/>
            <person name="Martin F."/>
            <person name="Silar P."/>
            <person name="Natvig D."/>
            <person name="Lalanne C."/>
            <person name="Gautier V."/>
            <person name="Ament-velasquez S.L."/>
            <person name="Kruys A."/>
            <person name="Hutchinson M.I."/>
            <person name="Powell A.J."/>
            <person name="Barry K."/>
            <person name="Miller A.N."/>
            <person name="Grigoriev I.V."/>
            <person name="Debuchy R."/>
            <person name="Gladieux P."/>
            <person name="Thoren M.H."/>
            <person name="Johannesson H."/>
        </authorList>
    </citation>
    <scope>NUCLEOTIDE SEQUENCE</scope>
    <source>
        <strain evidence="3">SMH3391-2</strain>
    </source>
</reference>
<feature type="region of interest" description="Disordered" evidence="1">
    <location>
        <begin position="25"/>
        <end position="52"/>
    </location>
</feature>
<feature type="compositionally biased region" description="Basic residues" evidence="1">
    <location>
        <begin position="27"/>
        <end position="39"/>
    </location>
</feature>
<comment type="caution">
    <text evidence="3">The sequence shown here is derived from an EMBL/GenBank/DDBJ whole genome shotgun (WGS) entry which is preliminary data.</text>
</comment>
<evidence type="ECO:0000256" key="2">
    <source>
        <dbReference type="SAM" id="SignalP"/>
    </source>
</evidence>
<evidence type="ECO:0000313" key="4">
    <source>
        <dbReference type="Proteomes" id="UP001174934"/>
    </source>
</evidence>
<accession>A0AA39XHV7</accession>
<evidence type="ECO:0000256" key="1">
    <source>
        <dbReference type="SAM" id="MobiDB-lite"/>
    </source>
</evidence>
<keyword evidence="4" id="KW-1185">Reference proteome</keyword>
<dbReference type="EMBL" id="JAULSR010000001">
    <property type="protein sequence ID" value="KAK0634276.1"/>
    <property type="molecule type" value="Genomic_DNA"/>
</dbReference>
<dbReference type="Proteomes" id="UP001174934">
    <property type="component" value="Unassembled WGS sequence"/>
</dbReference>
<protein>
    <submittedName>
        <fullName evidence="3">Uncharacterized protein</fullName>
    </submittedName>
</protein>
<name>A0AA39XHV7_9PEZI</name>
<dbReference type="AlphaFoldDB" id="A0AA39XHV7"/>
<proteinExistence type="predicted"/>